<evidence type="ECO:0000313" key="2">
    <source>
        <dbReference type="EMBL" id="CAB5208606.1"/>
    </source>
</evidence>
<dbReference type="EMBL" id="LR796187">
    <property type="protein sequence ID" value="CAB4125245.1"/>
    <property type="molecule type" value="Genomic_DNA"/>
</dbReference>
<organism evidence="1">
    <name type="scientific">uncultured Caudovirales phage</name>
    <dbReference type="NCBI Taxonomy" id="2100421"/>
    <lineage>
        <taxon>Viruses</taxon>
        <taxon>Duplodnaviria</taxon>
        <taxon>Heunggongvirae</taxon>
        <taxon>Uroviricota</taxon>
        <taxon>Caudoviricetes</taxon>
        <taxon>Peduoviridae</taxon>
        <taxon>Maltschvirus</taxon>
        <taxon>Maltschvirus maltsch</taxon>
    </lineage>
</organism>
<proteinExistence type="predicted"/>
<dbReference type="EMBL" id="LR798231">
    <property type="protein sequence ID" value="CAB5208606.1"/>
    <property type="molecule type" value="Genomic_DNA"/>
</dbReference>
<evidence type="ECO:0000313" key="1">
    <source>
        <dbReference type="EMBL" id="CAB4125245.1"/>
    </source>
</evidence>
<reference evidence="1" key="1">
    <citation type="submission" date="2020-04" db="EMBL/GenBank/DDBJ databases">
        <authorList>
            <person name="Chiriac C."/>
            <person name="Salcher M."/>
            <person name="Ghai R."/>
            <person name="Kavagutti S V."/>
        </authorList>
    </citation>
    <scope>NUCLEOTIDE SEQUENCE</scope>
</reference>
<sequence length="483" mass="53088">MPTNSAGQNFRRTRESSLFGTRKLAFYTVQASTDYNMIGARNSGYSFRVNTTTGAVTFNATITSRDYLSMNDLNSGEMDDGTYQLEFPFNTNSLPFLGNNYSAVYVNSNGGLMFADDDTRDASPITSSGAPAVFIANNDGDYQYIYDEITGTPGTQQYRVKVRGNTDYQNDTVVNFVWEVVFYEDHPEYIDFLVTAQPTDWNAYNDGQGNVVWGVTNGSNWVDGLSDHFVSYAPFTVLADENWNKSNSIYYQVVRAIQQAGVELYWLGTPHNTSEPFQVDWTPLTPDDNADSFTFAIADDADAPQAFLDGTTTGTVAATAGNVPNSIDLDNIPNNVYVGQRVVFTGTTIGGLVAGKDYYVKTKGLYATDSKLWITVSETADNEVLDITYPKIVGGEPGPEVELTADTGEFTATFYNYNIEWGGTAGDIMCACCTNLTEPNVIPTRLSSFINDSGAFPGSSGYWFVYRSNPSYGIFPAFWQAQP</sequence>
<name>A0A6J5KVM1_9CAUD</name>
<accession>A0A6J5KVM1</accession>
<protein>
    <submittedName>
        <fullName evidence="1">Uncharacterized protein</fullName>
    </submittedName>
</protein>
<gene>
    <name evidence="2" type="ORF">UFOVP181_85</name>
    <name evidence="1" type="ORF">UFOVP57_77</name>
</gene>